<proteinExistence type="predicted"/>
<sequence length="64" mass="7330">MTTVTRTTHLVEKGWYKVVKGKKLAVKDIIQVRSFRAKSELYFALVKGSGGDDNGQYYRVEISY</sequence>
<gene>
    <name evidence="1" type="ORF">TorRG33x02_065480</name>
</gene>
<keyword evidence="1" id="KW-0238">DNA-binding</keyword>
<dbReference type="GO" id="GO:0003677">
    <property type="term" value="F:DNA binding"/>
    <property type="evidence" value="ECO:0007669"/>
    <property type="project" value="UniProtKB-KW"/>
</dbReference>
<evidence type="ECO:0000313" key="1">
    <source>
        <dbReference type="EMBL" id="PON97638.1"/>
    </source>
</evidence>
<reference evidence="2" key="1">
    <citation type="submission" date="2016-06" db="EMBL/GenBank/DDBJ databases">
        <title>Parallel loss of symbiosis genes in relatives of nitrogen-fixing non-legume Parasponia.</title>
        <authorList>
            <person name="Van Velzen R."/>
            <person name="Holmer R."/>
            <person name="Bu F."/>
            <person name="Rutten L."/>
            <person name="Van Zeijl A."/>
            <person name="Liu W."/>
            <person name="Santuari L."/>
            <person name="Cao Q."/>
            <person name="Sharma T."/>
            <person name="Shen D."/>
            <person name="Roswanjaya Y."/>
            <person name="Wardhani T."/>
            <person name="Kalhor M.S."/>
            <person name="Jansen J."/>
            <person name="Van den Hoogen J."/>
            <person name="Gungor B."/>
            <person name="Hartog M."/>
            <person name="Hontelez J."/>
            <person name="Verver J."/>
            <person name="Yang W.-C."/>
            <person name="Schijlen E."/>
            <person name="Repin R."/>
            <person name="Schilthuizen M."/>
            <person name="Schranz E."/>
            <person name="Heidstra R."/>
            <person name="Miyata K."/>
            <person name="Fedorova E."/>
            <person name="Kohlen W."/>
            <person name="Bisseling T."/>
            <person name="Smit S."/>
            <person name="Geurts R."/>
        </authorList>
    </citation>
    <scope>NUCLEOTIDE SEQUENCE [LARGE SCALE GENOMIC DNA]</scope>
    <source>
        <strain evidence="2">cv. RG33-2</strain>
    </source>
</reference>
<evidence type="ECO:0000313" key="2">
    <source>
        <dbReference type="Proteomes" id="UP000237000"/>
    </source>
</evidence>
<comment type="caution">
    <text evidence="1">The sequence shown here is derived from an EMBL/GenBank/DDBJ whole genome shotgun (WGS) entry which is preliminary data.</text>
</comment>
<dbReference type="Proteomes" id="UP000237000">
    <property type="component" value="Unassembled WGS sequence"/>
</dbReference>
<name>A0A2P5FIL5_TREOI</name>
<dbReference type="AlphaFoldDB" id="A0A2P5FIL5"/>
<organism evidence="1 2">
    <name type="scientific">Trema orientale</name>
    <name type="common">Charcoal tree</name>
    <name type="synonym">Celtis orientalis</name>
    <dbReference type="NCBI Taxonomy" id="63057"/>
    <lineage>
        <taxon>Eukaryota</taxon>
        <taxon>Viridiplantae</taxon>
        <taxon>Streptophyta</taxon>
        <taxon>Embryophyta</taxon>
        <taxon>Tracheophyta</taxon>
        <taxon>Spermatophyta</taxon>
        <taxon>Magnoliopsida</taxon>
        <taxon>eudicotyledons</taxon>
        <taxon>Gunneridae</taxon>
        <taxon>Pentapetalae</taxon>
        <taxon>rosids</taxon>
        <taxon>fabids</taxon>
        <taxon>Rosales</taxon>
        <taxon>Cannabaceae</taxon>
        <taxon>Trema</taxon>
    </lineage>
</organism>
<accession>A0A2P5FIL5</accession>
<dbReference type="EMBL" id="JXTC01000030">
    <property type="protein sequence ID" value="PON97638.1"/>
    <property type="molecule type" value="Genomic_DNA"/>
</dbReference>
<dbReference type="InParanoid" id="A0A2P5FIL5"/>
<keyword evidence="2" id="KW-1185">Reference proteome</keyword>
<protein>
    <submittedName>
        <fullName evidence="1">DNA-binding pseudobarrel domain containing protein</fullName>
    </submittedName>
</protein>